<dbReference type="PANTHER" id="PTHR36536:SF3">
    <property type="entry name" value="UPF0111 PROTEIN HI_1603"/>
    <property type="match status" value="1"/>
</dbReference>
<protein>
    <submittedName>
        <fullName evidence="3">Phosphate transport regulator</fullName>
    </submittedName>
</protein>
<comment type="similarity">
    <text evidence="1">Belongs to the UPF0111 family.</text>
</comment>
<dbReference type="EMBL" id="LT981265">
    <property type="protein sequence ID" value="SPC33725.1"/>
    <property type="molecule type" value="Genomic_DNA"/>
</dbReference>
<dbReference type="InterPro" id="IPR018445">
    <property type="entry name" value="Put_Phosphate_transp_reg"/>
</dbReference>
<evidence type="ECO:0000256" key="1">
    <source>
        <dbReference type="ARBA" id="ARBA00008591"/>
    </source>
</evidence>
<dbReference type="InterPro" id="IPR038078">
    <property type="entry name" value="PhoU-like_sf"/>
</dbReference>
<feature type="coiled-coil region" evidence="2">
    <location>
        <begin position="8"/>
        <end position="74"/>
    </location>
</feature>
<evidence type="ECO:0000313" key="3">
    <source>
        <dbReference type="EMBL" id="SPC33725.1"/>
    </source>
</evidence>
<keyword evidence="2" id="KW-0175">Coiled coil</keyword>
<dbReference type="Pfam" id="PF01865">
    <property type="entry name" value="PhoU_div"/>
    <property type="match status" value="1"/>
</dbReference>
<evidence type="ECO:0000313" key="4">
    <source>
        <dbReference type="Proteomes" id="UP000236248"/>
    </source>
</evidence>
<dbReference type="PANTHER" id="PTHR36536">
    <property type="entry name" value="UPF0111 PROTEIN HI_1603"/>
    <property type="match status" value="1"/>
</dbReference>
<dbReference type="SUPFAM" id="SSF109755">
    <property type="entry name" value="PhoU-like"/>
    <property type="match status" value="1"/>
</dbReference>
<dbReference type="RefSeq" id="WP_103287465.1">
    <property type="nucleotide sequence ID" value="NZ_LT981265.1"/>
</dbReference>
<dbReference type="AlphaFoldDB" id="A0A2K5AQ26"/>
<accession>A0A2K5AQ26</accession>
<name>A0A2K5AQ26_9ARCH</name>
<reference evidence="4" key="1">
    <citation type="submission" date="2018-01" db="EMBL/GenBank/DDBJ databases">
        <authorList>
            <person name="Kerou L M."/>
        </authorList>
    </citation>
    <scope>NUCLEOTIDE SEQUENCE [LARGE SCALE GENOMIC DNA]</scope>
    <source>
        <strain evidence="4">SCU2</strain>
    </source>
</reference>
<gene>
    <name evidence="3" type="ORF">NCAV_0532</name>
</gene>
<proteinExistence type="inferred from homology"/>
<evidence type="ECO:0000256" key="2">
    <source>
        <dbReference type="SAM" id="Coils"/>
    </source>
</evidence>
<dbReference type="InterPro" id="IPR002727">
    <property type="entry name" value="DUF47"/>
</dbReference>
<organism evidence="3 4">
    <name type="scientific">Candidatus Nitrosocaldus cavascurensis</name>
    <dbReference type="NCBI Taxonomy" id="2058097"/>
    <lineage>
        <taxon>Archaea</taxon>
        <taxon>Nitrososphaerota</taxon>
        <taxon>Nitrososphaeria</taxon>
        <taxon>Candidatus Nitrosocaldales</taxon>
        <taxon>Candidatus Nitrosocaldaceae</taxon>
        <taxon>Candidatus Nitrosocaldus</taxon>
    </lineage>
</organism>
<dbReference type="GeneID" id="41594624"/>
<sequence length="215" mass="24136">MYSGELELQAKRKALAVLQDEIGKLLNAGRSLLAIYTMVLNGNYDGVRANLERIKTAEDEIENLRRKITMDISEIGSLMVNREELLRTIYLMDEIAGHMSGIAFRLSALRPDIFKNIDGEVQSLLDLVLDELFKLNEMARALSMNPLTIIEIGPTVQRLEKQIDDRYRALVVKGLSSVTDTRDLILLKDVLDGVEGMADKCLEASDHMTILALNM</sequence>
<dbReference type="Proteomes" id="UP000236248">
    <property type="component" value="Chromosome NCAV"/>
</dbReference>
<dbReference type="Gene3D" id="1.20.58.220">
    <property type="entry name" value="Phosphate transport system protein phou homolog 2, domain 2"/>
    <property type="match status" value="1"/>
</dbReference>
<dbReference type="KEGG" id="ncv:NCAV_0532"/>
<keyword evidence="4" id="KW-1185">Reference proteome</keyword>